<dbReference type="KEGG" id="mten:GWK48_10710"/>
<dbReference type="SUPFAM" id="SSF53335">
    <property type="entry name" value="S-adenosyl-L-methionine-dependent methyltransferases"/>
    <property type="match status" value="1"/>
</dbReference>
<organism evidence="5 6">
    <name type="scientific">Metallosphaera tengchongensis</name>
    <dbReference type="NCBI Taxonomy" id="1532350"/>
    <lineage>
        <taxon>Archaea</taxon>
        <taxon>Thermoproteota</taxon>
        <taxon>Thermoprotei</taxon>
        <taxon>Sulfolobales</taxon>
        <taxon>Sulfolobaceae</taxon>
        <taxon>Metallosphaera</taxon>
    </lineage>
</organism>
<dbReference type="OrthoDB" id="1018at2157"/>
<evidence type="ECO:0000313" key="6">
    <source>
        <dbReference type="Proteomes" id="UP000509301"/>
    </source>
</evidence>
<evidence type="ECO:0000313" key="5">
    <source>
        <dbReference type="EMBL" id="QKR00792.1"/>
    </source>
</evidence>
<evidence type="ECO:0000256" key="1">
    <source>
        <dbReference type="ARBA" id="ARBA00008361"/>
    </source>
</evidence>
<name>A0A6N0NVN1_9CREN</name>
<dbReference type="PANTHER" id="PTHR44942">
    <property type="entry name" value="METHYLTRANSF_11 DOMAIN-CONTAINING PROTEIN"/>
    <property type="match status" value="1"/>
</dbReference>
<dbReference type="AlphaFoldDB" id="A0A6N0NVN1"/>
<dbReference type="InterPro" id="IPR051052">
    <property type="entry name" value="Diverse_substrate_MTase"/>
</dbReference>
<sequence length="179" mass="20166">MKNDRFIPPFFLDNPLRKVITPPTRVVARFKDLLSPGMTVLDLGSGPGFFTGVLSSLVERGTVWAVDPDPRAVQRLKAKSFQNVIPIVASASNLPFLKDESVDFVFSNLVLCCVVDHEGAMNETYRVMKRGGKAYVSSRRGRGKDPRDVNGEEWKRLISRFKVLRSGESFMEFWAVLEK</sequence>
<keyword evidence="3 5" id="KW-0808">Transferase</keyword>
<protein>
    <submittedName>
        <fullName evidence="5">Class I SAM-dependent methyltransferase</fullName>
    </submittedName>
</protein>
<comment type="similarity">
    <text evidence="1">Belongs to the methyltransferase superfamily.</text>
</comment>
<evidence type="ECO:0000259" key="4">
    <source>
        <dbReference type="Pfam" id="PF08241"/>
    </source>
</evidence>
<proteinExistence type="inferred from homology"/>
<dbReference type="InterPro" id="IPR029063">
    <property type="entry name" value="SAM-dependent_MTases_sf"/>
</dbReference>
<keyword evidence="2 5" id="KW-0489">Methyltransferase</keyword>
<dbReference type="Proteomes" id="UP000509301">
    <property type="component" value="Chromosome"/>
</dbReference>
<dbReference type="CDD" id="cd02440">
    <property type="entry name" value="AdoMet_MTases"/>
    <property type="match status" value="1"/>
</dbReference>
<feature type="domain" description="Methyltransferase type 11" evidence="4">
    <location>
        <begin position="41"/>
        <end position="135"/>
    </location>
</feature>
<dbReference type="InterPro" id="IPR013216">
    <property type="entry name" value="Methyltransf_11"/>
</dbReference>
<dbReference type="RefSeq" id="WP_174632152.1">
    <property type="nucleotide sequence ID" value="NZ_CP049074.1"/>
</dbReference>
<gene>
    <name evidence="5" type="ORF">GWK48_10710</name>
</gene>
<keyword evidence="6" id="KW-1185">Reference proteome</keyword>
<dbReference type="Pfam" id="PF08241">
    <property type="entry name" value="Methyltransf_11"/>
    <property type="match status" value="1"/>
</dbReference>
<reference evidence="5 6" key="1">
    <citation type="submission" date="2020-02" db="EMBL/GenBank/DDBJ databases">
        <title>Comparative genome analysis reveals the metabolism and evolution of the thermophilic archaeal genus Metallosphaera.</title>
        <authorList>
            <person name="Jiang C."/>
        </authorList>
    </citation>
    <scope>NUCLEOTIDE SEQUENCE [LARGE SCALE GENOMIC DNA]</scope>
    <source>
        <strain evidence="5 6">Ric-A</strain>
    </source>
</reference>
<dbReference type="EMBL" id="CP049074">
    <property type="protein sequence ID" value="QKR00792.1"/>
    <property type="molecule type" value="Genomic_DNA"/>
</dbReference>
<dbReference type="GO" id="GO:0032259">
    <property type="term" value="P:methylation"/>
    <property type="evidence" value="ECO:0007669"/>
    <property type="project" value="UniProtKB-KW"/>
</dbReference>
<dbReference type="GO" id="GO:0008757">
    <property type="term" value="F:S-adenosylmethionine-dependent methyltransferase activity"/>
    <property type="evidence" value="ECO:0007669"/>
    <property type="project" value="InterPro"/>
</dbReference>
<accession>A0A6N0NVN1</accession>
<dbReference type="Gene3D" id="3.40.50.150">
    <property type="entry name" value="Vaccinia Virus protein VP39"/>
    <property type="match status" value="1"/>
</dbReference>
<evidence type="ECO:0000256" key="3">
    <source>
        <dbReference type="ARBA" id="ARBA00022679"/>
    </source>
</evidence>
<dbReference type="PANTHER" id="PTHR44942:SF4">
    <property type="entry name" value="METHYLTRANSFERASE TYPE 11 DOMAIN-CONTAINING PROTEIN"/>
    <property type="match status" value="1"/>
</dbReference>
<evidence type="ECO:0000256" key="2">
    <source>
        <dbReference type="ARBA" id="ARBA00022603"/>
    </source>
</evidence>
<dbReference type="GeneID" id="55642419"/>